<evidence type="ECO:0000313" key="4">
    <source>
        <dbReference type="Proteomes" id="UP000658514"/>
    </source>
</evidence>
<proteinExistence type="predicted"/>
<comment type="caution">
    <text evidence="3">The sequence shown here is derived from an EMBL/GenBank/DDBJ whole genome shotgun (WGS) entry which is preliminary data.</text>
</comment>
<evidence type="ECO:0000313" key="3">
    <source>
        <dbReference type="EMBL" id="MBD2198337.1"/>
    </source>
</evidence>
<feature type="transmembrane region" description="Helical" evidence="2">
    <location>
        <begin position="114"/>
        <end position="136"/>
    </location>
</feature>
<accession>A0ABR8AIF5</accession>
<organism evidence="3 4">
    <name type="scientific">Calothrix parietina FACHB-288</name>
    <dbReference type="NCBI Taxonomy" id="2692896"/>
    <lineage>
        <taxon>Bacteria</taxon>
        <taxon>Bacillati</taxon>
        <taxon>Cyanobacteriota</taxon>
        <taxon>Cyanophyceae</taxon>
        <taxon>Nostocales</taxon>
        <taxon>Calotrichaceae</taxon>
        <taxon>Calothrix</taxon>
    </lineage>
</organism>
<sequence length="591" mass="64419">MPEHQNGKTPTNILELEKKPATANQKFEQEFNEEFDDEWDEESLARLLGYVYPAVTSTTTSEVNEHEITSEVVEHTENQAEVSPPNVVAPHELFDDPQLGKTQQNFSTNPFSKFGVVGLGLFVIFGVGATFLNIIISGRPKAAPKIVEQGSAQPTVELADNIKPQEVETGKLKAELALGSQVEKIKSLESSKSPKTSVAKARNQTKDELNKRTTVNQTPPDVRPSPISRPVQVAYVPRQTTPREYYSPRFTTVSRNQAPVSNVPVNTTSTIPIPPRTNQSTDPMQQWAAINRLGSYGSSEIATNNELATKTYEQPNNSAVDTVTNGQGNSPIIIPRATPVLAVANTIVETADSLEPLYTEENAIVTGIPVRQLTVGATASGKLITPLIWSERSTNNIDAKSVAPAQKDKFIVQLVEPLTEGDGFVSLPRDTEIVVHVRDIEESGLVQLEATQIVMEGKEYVLPPGAITIRGNSGRPLMASKSNDKGGEIASRDAETFVVGSLAKVGKVLNQPQDEQYSTSTGFGGTTTFSSTRRGGPNILGAVLEGGFEPLTEQILERNQRSLREIEQRKAVWYVRAGSDIQVFVNQSFQF</sequence>
<evidence type="ECO:0000256" key="1">
    <source>
        <dbReference type="SAM" id="MobiDB-lite"/>
    </source>
</evidence>
<dbReference type="RefSeq" id="WP_190545863.1">
    <property type="nucleotide sequence ID" value="NZ_CAWPNO010000074.1"/>
</dbReference>
<feature type="region of interest" description="Disordered" evidence="1">
    <location>
        <begin position="515"/>
        <end position="534"/>
    </location>
</feature>
<feature type="compositionally biased region" description="Low complexity" evidence="1">
    <location>
        <begin position="518"/>
        <end position="534"/>
    </location>
</feature>
<protein>
    <submittedName>
        <fullName evidence="3">Conjugal transfer protein TrbI</fullName>
    </submittedName>
</protein>
<evidence type="ECO:0000256" key="2">
    <source>
        <dbReference type="SAM" id="Phobius"/>
    </source>
</evidence>
<name>A0ABR8AIF5_9CYAN</name>
<feature type="region of interest" description="Disordered" evidence="1">
    <location>
        <begin position="184"/>
        <end position="228"/>
    </location>
</feature>
<keyword evidence="4" id="KW-1185">Reference proteome</keyword>
<reference evidence="3 4" key="1">
    <citation type="journal article" date="2020" name="ISME J.">
        <title>Comparative genomics reveals insights into cyanobacterial evolution and habitat adaptation.</title>
        <authorList>
            <person name="Chen M.Y."/>
            <person name="Teng W.K."/>
            <person name="Zhao L."/>
            <person name="Hu C.X."/>
            <person name="Zhou Y.K."/>
            <person name="Han B.P."/>
            <person name="Song L.R."/>
            <person name="Shu W.S."/>
        </authorList>
    </citation>
    <scope>NUCLEOTIDE SEQUENCE [LARGE SCALE GENOMIC DNA]</scope>
    <source>
        <strain evidence="3 4">FACHB-288</strain>
    </source>
</reference>
<dbReference type="Proteomes" id="UP000658514">
    <property type="component" value="Unassembled WGS sequence"/>
</dbReference>
<feature type="region of interest" description="Disordered" evidence="1">
    <location>
        <begin position="260"/>
        <end position="282"/>
    </location>
</feature>
<gene>
    <name evidence="3" type="ORF">H6G24_22995</name>
</gene>
<keyword evidence="2" id="KW-1133">Transmembrane helix</keyword>
<dbReference type="EMBL" id="JACJQH010000040">
    <property type="protein sequence ID" value="MBD2198337.1"/>
    <property type="molecule type" value="Genomic_DNA"/>
</dbReference>
<keyword evidence="2" id="KW-0812">Transmembrane</keyword>
<keyword evidence="2" id="KW-0472">Membrane</keyword>